<dbReference type="PANTHER" id="PTHR46889">
    <property type="entry name" value="TRANSPOSASE INSF FOR INSERTION SEQUENCE IS3B-RELATED"/>
    <property type="match status" value="1"/>
</dbReference>
<evidence type="ECO:0000313" key="2">
    <source>
        <dbReference type="EMBL" id="GAA0683358.1"/>
    </source>
</evidence>
<protein>
    <recommendedName>
        <fullName evidence="1">Integrase catalytic domain-containing protein</fullName>
    </recommendedName>
</protein>
<dbReference type="Proteomes" id="UP001499915">
    <property type="component" value="Unassembled WGS sequence"/>
</dbReference>
<dbReference type="PANTHER" id="PTHR46889:SF4">
    <property type="entry name" value="TRANSPOSASE INSO FOR INSERTION SEQUENCE ELEMENT IS911B-RELATED"/>
    <property type="match status" value="1"/>
</dbReference>
<dbReference type="InterPro" id="IPR050900">
    <property type="entry name" value="Transposase_IS3/IS150/IS904"/>
</dbReference>
<dbReference type="InterPro" id="IPR001584">
    <property type="entry name" value="Integrase_cat-core"/>
</dbReference>
<dbReference type="InterPro" id="IPR012337">
    <property type="entry name" value="RNaseH-like_sf"/>
</dbReference>
<evidence type="ECO:0000313" key="3">
    <source>
        <dbReference type="Proteomes" id="UP001499915"/>
    </source>
</evidence>
<proteinExistence type="predicted"/>
<evidence type="ECO:0000259" key="1">
    <source>
        <dbReference type="Pfam" id="PF13333"/>
    </source>
</evidence>
<accession>A0ABN1I2I5</accession>
<sequence>MSAVGHCGDNAACEGFFGVLKRERIHHRDYRTQDEARSDIFDYIERFHNPRMRRRVATQDLKFSAVLKPSVETG</sequence>
<feature type="domain" description="Integrase catalytic" evidence="1">
    <location>
        <begin position="14"/>
        <end position="52"/>
    </location>
</feature>
<comment type="caution">
    <text evidence="2">The sequence shown here is derived from an EMBL/GenBank/DDBJ whole genome shotgun (WGS) entry which is preliminary data.</text>
</comment>
<gene>
    <name evidence="2" type="ORF">GCM10009104_05590</name>
</gene>
<reference evidence="2 3" key="1">
    <citation type="journal article" date="2019" name="Int. J. Syst. Evol. Microbiol.">
        <title>The Global Catalogue of Microorganisms (GCM) 10K type strain sequencing project: providing services to taxonomists for standard genome sequencing and annotation.</title>
        <authorList>
            <consortium name="The Broad Institute Genomics Platform"/>
            <consortium name="The Broad Institute Genome Sequencing Center for Infectious Disease"/>
            <person name="Wu L."/>
            <person name="Ma J."/>
        </authorList>
    </citation>
    <scope>NUCLEOTIDE SEQUENCE [LARGE SCALE GENOMIC DNA]</scope>
    <source>
        <strain evidence="2 3">JCM 15134</strain>
    </source>
</reference>
<dbReference type="EMBL" id="BAAAET010000001">
    <property type="protein sequence ID" value="GAA0683358.1"/>
    <property type="molecule type" value="Genomic_DNA"/>
</dbReference>
<dbReference type="Pfam" id="PF13333">
    <property type="entry name" value="rve_2"/>
    <property type="match status" value="1"/>
</dbReference>
<organism evidence="2 3">
    <name type="scientific">Marinobacterium maritimum</name>
    <dbReference type="NCBI Taxonomy" id="500162"/>
    <lineage>
        <taxon>Bacteria</taxon>
        <taxon>Pseudomonadati</taxon>
        <taxon>Pseudomonadota</taxon>
        <taxon>Gammaproteobacteria</taxon>
        <taxon>Oceanospirillales</taxon>
        <taxon>Oceanospirillaceae</taxon>
        <taxon>Marinobacterium</taxon>
    </lineage>
</organism>
<name>A0ABN1I2I5_9GAMM</name>
<keyword evidence="3" id="KW-1185">Reference proteome</keyword>
<dbReference type="SUPFAM" id="SSF53098">
    <property type="entry name" value="Ribonuclease H-like"/>
    <property type="match status" value="1"/>
</dbReference>